<comment type="caution">
    <text evidence="1">The sequence shown here is derived from an EMBL/GenBank/DDBJ whole genome shotgun (WGS) entry which is preliminary data.</text>
</comment>
<name>A0A8H3X227_GIGMA</name>
<reference evidence="1 2" key="1">
    <citation type="journal article" date="2019" name="Environ. Microbiol.">
        <title>At the nexus of three kingdoms: the genome of the mycorrhizal fungus Gigaspora margarita provides insights into plant, endobacterial and fungal interactions.</title>
        <authorList>
            <person name="Venice F."/>
            <person name="Ghignone S."/>
            <person name="Salvioli di Fossalunga A."/>
            <person name="Amselem J."/>
            <person name="Novero M."/>
            <person name="Xianan X."/>
            <person name="Sedzielewska Toro K."/>
            <person name="Morin E."/>
            <person name="Lipzen A."/>
            <person name="Grigoriev I.V."/>
            <person name="Henrissat B."/>
            <person name="Martin F.M."/>
            <person name="Bonfante P."/>
        </authorList>
    </citation>
    <scope>NUCLEOTIDE SEQUENCE [LARGE SCALE GENOMIC DNA]</scope>
    <source>
        <strain evidence="1 2">BEG34</strain>
    </source>
</reference>
<keyword evidence="2" id="KW-1185">Reference proteome</keyword>
<dbReference type="Proteomes" id="UP000439903">
    <property type="component" value="Unassembled WGS sequence"/>
</dbReference>
<gene>
    <name evidence="1" type="ORF">F8M41_011450</name>
</gene>
<accession>A0A8H3X227</accession>
<organism evidence="1 2">
    <name type="scientific">Gigaspora margarita</name>
    <dbReference type="NCBI Taxonomy" id="4874"/>
    <lineage>
        <taxon>Eukaryota</taxon>
        <taxon>Fungi</taxon>
        <taxon>Fungi incertae sedis</taxon>
        <taxon>Mucoromycota</taxon>
        <taxon>Glomeromycotina</taxon>
        <taxon>Glomeromycetes</taxon>
        <taxon>Diversisporales</taxon>
        <taxon>Gigasporaceae</taxon>
        <taxon>Gigaspora</taxon>
    </lineage>
</organism>
<evidence type="ECO:0000313" key="1">
    <source>
        <dbReference type="EMBL" id="KAF0385798.1"/>
    </source>
</evidence>
<proteinExistence type="predicted"/>
<dbReference type="AlphaFoldDB" id="A0A8H3X227"/>
<protein>
    <submittedName>
        <fullName evidence="1">Uncharacterized protein</fullName>
    </submittedName>
</protein>
<dbReference type="EMBL" id="WTPW01002342">
    <property type="protein sequence ID" value="KAF0385798.1"/>
    <property type="molecule type" value="Genomic_DNA"/>
</dbReference>
<evidence type="ECO:0000313" key="2">
    <source>
        <dbReference type="Proteomes" id="UP000439903"/>
    </source>
</evidence>
<sequence length="124" mass="14489">MDADPSKRPNFLDIFEELEKSHHIIAETDHLRLKGTIPYSVSGEQRRKKENIIIFKAFKYADEIIPTLWTRQLNYARDNLVSKFLKYQTIQESIEQSSLDVSNYYDLLSLSSNDFLCISITNVN</sequence>